<evidence type="ECO:0000256" key="2">
    <source>
        <dbReference type="ARBA" id="ARBA00023186"/>
    </source>
</evidence>
<keyword evidence="4" id="KW-1185">Reference proteome</keyword>
<dbReference type="Proteomes" id="UP001595420">
    <property type="component" value="Unassembled WGS sequence"/>
</dbReference>
<dbReference type="InterPro" id="IPR001844">
    <property type="entry name" value="Cpn60/GroEL"/>
</dbReference>
<dbReference type="PANTHER" id="PTHR45633">
    <property type="entry name" value="60 KDA HEAT SHOCK PROTEIN, MITOCHONDRIAL"/>
    <property type="match status" value="1"/>
</dbReference>
<keyword evidence="2" id="KW-0143">Chaperone</keyword>
<evidence type="ECO:0000313" key="4">
    <source>
        <dbReference type="Proteomes" id="UP001595420"/>
    </source>
</evidence>
<dbReference type="InterPro" id="IPR002423">
    <property type="entry name" value="Cpn60/GroEL/TCP-1"/>
</dbReference>
<sequence>MLDILRSDTMRRSFQRGMQVTANAVAVTLGPCARPVFVGDLHAPLRVAQTGLAVATSVFFEDPAETAGAALLRQAAEWARQASGDGTASAVAVAHHLVHEGINLVGVGFDPTELRRGIELALGEADNHLSLISTPGKDAESLRHVARTASADSRLADLIVDIARESGSGSLVIVDGGYGSTPRIESVGGLQIEAGYVFPRVMTGGARGGDRKRLHRPLVLLLTTSSPDGTALDRVLDHAGRARRPLLVVTERARADLAAQVWRWSVDSDLKALVVELPSIRPGDTNGGATMSELAVLTGARLICGDTGDAPMVHHLGEAGVVLADATRTLVVAPNGNHSGAPSRLLVLQTPGRGAHDGGDTRVRAERAARAVHAATLHGVVPGGGVALLSAASALAALGRLSQDRVTRIAFSLVQRALEEPFRQLVHNAGISPTTALRRVHRRDDFEWGGLVLPSGEVVDVLRAGIIDPLPVLQGVLQAASCAARLMLTTEAVVARGRDAEARDAALRLAS</sequence>
<dbReference type="EMBL" id="JBHRSB010000014">
    <property type="protein sequence ID" value="MFC3003741.1"/>
    <property type="molecule type" value="Genomic_DNA"/>
</dbReference>
<comment type="similarity">
    <text evidence="1">Belongs to the chaperonin (HSP60) family.</text>
</comment>
<evidence type="ECO:0000313" key="3">
    <source>
        <dbReference type="EMBL" id="MFC3003741.1"/>
    </source>
</evidence>
<dbReference type="RefSeq" id="WP_216840191.1">
    <property type="nucleotide sequence ID" value="NZ_JAFNJS010000014.1"/>
</dbReference>
<reference evidence="4" key="1">
    <citation type="journal article" date="2019" name="Int. J. Syst. Evol. Microbiol.">
        <title>The Global Catalogue of Microorganisms (GCM) 10K type strain sequencing project: providing services to taxonomists for standard genome sequencing and annotation.</title>
        <authorList>
            <consortium name="The Broad Institute Genomics Platform"/>
            <consortium name="The Broad Institute Genome Sequencing Center for Infectious Disease"/>
            <person name="Wu L."/>
            <person name="Ma J."/>
        </authorList>
    </citation>
    <scope>NUCLEOTIDE SEQUENCE [LARGE SCALE GENOMIC DNA]</scope>
    <source>
        <strain evidence="4">CGMCC 1.16855</strain>
    </source>
</reference>
<organism evidence="3 4">
    <name type="scientific">Falsiroseomonas tokyonensis</name>
    <dbReference type="NCBI Taxonomy" id="430521"/>
    <lineage>
        <taxon>Bacteria</taxon>
        <taxon>Pseudomonadati</taxon>
        <taxon>Pseudomonadota</taxon>
        <taxon>Alphaproteobacteria</taxon>
        <taxon>Acetobacterales</taxon>
        <taxon>Roseomonadaceae</taxon>
        <taxon>Falsiroseomonas</taxon>
    </lineage>
</organism>
<evidence type="ECO:0000256" key="1">
    <source>
        <dbReference type="ARBA" id="ARBA00006607"/>
    </source>
</evidence>
<protein>
    <submittedName>
        <fullName evidence="3">TCP-1/cpn60 chaperonin family protein</fullName>
    </submittedName>
</protein>
<gene>
    <name evidence="3" type="ORF">ACFOD3_27860</name>
</gene>
<dbReference type="Pfam" id="PF00118">
    <property type="entry name" value="Cpn60_TCP1"/>
    <property type="match status" value="2"/>
</dbReference>
<accession>A0ABV7C3I2</accession>
<name>A0ABV7C3I2_9PROT</name>
<comment type="caution">
    <text evidence="3">The sequence shown here is derived from an EMBL/GenBank/DDBJ whole genome shotgun (WGS) entry which is preliminary data.</text>
</comment>
<proteinExistence type="inferred from homology"/>